<dbReference type="Pfam" id="PF20441">
    <property type="entry name" value="TerL_nuclease"/>
    <property type="match status" value="1"/>
</dbReference>
<evidence type="ECO:0000259" key="2">
    <source>
        <dbReference type="Pfam" id="PF20441"/>
    </source>
</evidence>
<organism evidence="3 4">
    <name type="scientific">Faecalicatena faecalis</name>
    <dbReference type="NCBI Taxonomy" id="2726362"/>
    <lineage>
        <taxon>Bacteria</taxon>
        <taxon>Bacillati</taxon>
        <taxon>Bacillota</taxon>
        <taxon>Clostridia</taxon>
        <taxon>Lachnospirales</taxon>
        <taxon>Lachnospiraceae</taxon>
        <taxon>Faecalicatena</taxon>
    </lineage>
</organism>
<dbReference type="PANTHER" id="PTHR41287:SF1">
    <property type="entry name" value="PROTEIN YMFN"/>
    <property type="match status" value="1"/>
</dbReference>
<dbReference type="RefSeq" id="WP_216240718.1">
    <property type="nucleotide sequence ID" value="NZ_JABACJ020000005.1"/>
</dbReference>
<dbReference type="Pfam" id="PF03354">
    <property type="entry name" value="TerL_ATPase"/>
    <property type="match status" value="1"/>
</dbReference>
<feature type="domain" description="Terminase large subunit-like endonuclease" evidence="2">
    <location>
        <begin position="254"/>
        <end position="536"/>
    </location>
</feature>
<gene>
    <name evidence="3" type="ORF">HGO97_007635</name>
</gene>
<reference evidence="3 4" key="1">
    <citation type="submission" date="2021-06" db="EMBL/GenBank/DDBJ databases">
        <title>Faecalicatena sp. nov. isolated from porcine feces.</title>
        <authorList>
            <person name="Oh B.S."/>
            <person name="Lee J.H."/>
        </authorList>
    </citation>
    <scope>NUCLEOTIDE SEQUENCE [LARGE SCALE GENOMIC DNA]</scope>
    <source>
        <strain evidence="3 4">AGMB00832</strain>
    </source>
</reference>
<dbReference type="Proteomes" id="UP000723714">
    <property type="component" value="Unassembled WGS sequence"/>
</dbReference>
<sequence length="555" mass="64832">MATNYRDIPELQEYFSMVENGGKKGFKRVSKWQKKLVKFVKKVFENEDLIIKTDQLSKYLSLQKYFDFQLFEWEKFIFTLHICTFRQDGLPRFPDLFVMVSRGAGKNGYLAFEDFCLISPYCEIKQYDIDICATAEEQARTSFDDIYNILENPAHTKKLKRFFYWNKEVITGRKNKSKIKYRTNNAKSKDGLRSGKVDFDEVHAYENYDNIKVFTTALGKKPHPRRTYVTTNGDVCDGVLDDLIEKSQKILDGEIKDNGFLPFICAIDDKEEVHDEENWYKANPSLQYLPNLLEETRKEYAEWLENRSSSSDFMTKRMNWRQGNSEVELTSWENILATKQEVEAPIQGEMAVIGIDYTKINDFASAGVLTKRGAKFVWKQKTWVCKNSADLPRIKYPLHEAEEAGELEFVDAPEIDTSLIADWIEEQMQTYSIQMTTLDDYRYALMKTALERLGISYENKNIKLIRPSDKIKVEPIIDSAFRNHNIVYGDSSIMRWYTNNTKKVKSKKYGNYEYQKIEAKSRKTDGFFAFVGAMTEHEKIPEEQQGSDILPVFIM</sequence>
<protein>
    <submittedName>
        <fullName evidence="3">Terminase large subunit</fullName>
    </submittedName>
</protein>
<keyword evidence="4" id="KW-1185">Reference proteome</keyword>
<dbReference type="InterPro" id="IPR005021">
    <property type="entry name" value="Terminase_largesu-like"/>
</dbReference>
<dbReference type="InterPro" id="IPR046462">
    <property type="entry name" value="TerL_nuclease"/>
</dbReference>
<accession>A0ABS6D2X8</accession>
<evidence type="ECO:0000259" key="1">
    <source>
        <dbReference type="Pfam" id="PF03354"/>
    </source>
</evidence>
<name>A0ABS6D2X8_9FIRM</name>
<proteinExistence type="predicted"/>
<dbReference type="EMBL" id="JABACJ020000005">
    <property type="protein sequence ID" value="MBU3875680.1"/>
    <property type="molecule type" value="Genomic_DNA"/>
</dbReference>
<feature type="domain" description="Terminase large subunit-like ATPase" evidence="1">
    <location>
        <begin position="72"/>
        <end position="246"/>
    </location>
</feature>
<dbReference type="InterPro" id="IPR046461">
    <property type="entry name" value="TerL_ATPase"/>
</dbReference>
<evidence type="ECO:0000313" key="4">
    <source>
        <dbReference type="Proteomes" id="UP000723714"/>
    </source>
</evidence>
<dbReference type="PANTHER" id="PTHR41287">
    <property type="match status" value="1"/>
</dbReference>
<comment type="caution">
    <text evidence="3">The sequence shown here is derived from an EMBL/GenBank/DDBJ whole genome shotgun (WGS) entry which is preliminary data.</text>
</comment>
<evidence type="ECO:0000313" key="3">
    <source>
        <dbReference type="EMBL" id="MBU3875680.1"/>
    </source>
</evidence>